<evidence type="ECO:0000313" key="15">
    <source>
        <dbReference type="Proteomes" id="UP000824162"/>
    </source>
</evidence>
<dbReference type="InterPro" id="IPR024920">
    <property type="entry name" value="Dihydroorotate_DH_1"/>
</dbReference>
<evidence type="ECO:0000256" key="3">
    <source>
        <dbReference type="ARBA" id="ARBA00004715"/>
    </source>
</evidence>
<feature type="binding site" evidence="12">
    <location>
        <position position="99"/>
    </location>
    <ligand>
        <name>FMN</name>
        <dbReference type="ChEBI" id="CHEBI:58210"/>
    </ligand>
</feature>
<dbReference type="InterPro" id="IPR013785">
    <property type="entry name" value="Aldolase_TIM"/>
</dbReference>
<dbReference type="InterPro" id="IPR049622">
    <property type="entry name" value="Dihydroorotate_DH_I"/>
</dbReference>
<keyword evidence="7 12" id="KW-0288">FMN</keyword>
<comment type="function">
    <text evidence="1">Catalyzes the conversion of dihydroorotate to orotate with NAD(+) as electron acceptor.</text>
</comment>
<dbReference type="GO" id="GO:0044205">
    <property type="term" value="P:'de novo' UMP biosynthetic process"/>
    <property type="evidence" value="ECO:0007669"/>
    <property type="project" value="UniProtKB-UniRule"/>
</dbReference>
<proteinExistence type="inferred from homology"/>
<reference evidence="14" key="2">
    <citation type="submission" date="2021-04" db="EMBL/GenBank/DDBJ databases">
        <authorList>
            <person name="Gilroy R."/>
        </authorList>
    </citation>
    <scope>NUCLEOTIDE SEQUENCE</scope>
    <source>
        <strain evidence="14">5790</strain>
    </source>
</reference>
<keyword evidence="10" id="KW-0520">NAD</keyword>
<feature type="binding site" evidence="12">
    <location>
        <position position="189"/>
    </location>
    <ligand>
        <name>FMN</name>
        <dbReference type="ChEBI" id="CHEBI:58210"/>
    </ligand>
</feature>
<feature type="binding site" evidence="12">
    <location>
        <begin position="69"/>
        <end position="73"/>
    </location>
    <ligand>
        <name>substrate</name>
    </ligand>
</feature>
<feature type="binding site" evidence="12">
    <location>
        <begin position="263"/>
        <end position="264"/>
    </location>
    <ligand>
        <name>FMN</name>
        <dbReference type="ChEBI" id="CHEBI:58210"/>
    </ligand>
</feature>
<dbReference type="NCBIfam" id="TIGR01037">
    <property type="entry name" value="pyrD_sub1_fam"/>
    <property type="match status" value="1"/>
</dbReference>
<evidence type="ECO:0000256" key="2">
    <source>
        <dbReference type="ARBA" id="ARBA00004496"/>
    </source>
</evidence>
<evidence type="ECO:0000256" key="10">
    <source>
        <dbReference type="ARBA" id="ARBA00023027"/>
    </source>
</evidence>
<protein>
    <recommendedName>
        <fullName evidence="12">Dihydroorotate dehydrogenase</fullName>
        <shortName evidence="12">DHOD</shortName>
        <shortName evidence="12">DHODase</shortName>
        <shortName evidence="12">DHOdehase</shortName>
        <ecNumber evidence="12">1.3.-.-</ecNumber>
    </recommendedName>
</protein>
<evidence type="ECO:0000256" key="5">
    <source>
        <dbReference type="ARBA" id="ARBA00022490"/>
    </source>
</evidence>
<feature type="binding site" evidence="12">
    <location>
        <position position="215"/>
    </location>
    <ligand>
        <name>FMN</name>
        <dbReference type="ChEBI" id="CHEBI:58210"/>
    </ligand>
</feature>
<feature type="binding site" evidence="12">
    <location>
        <position position="125"/>
    </location>
    <ligand>
        <name>FMN</name>
        <dbReference type="ChEBI" id="CHEBI:58210"/>
    </ligand>
</feature>
<comment type="similarity">
    <text evidence="4 12">Belongs to the dihydroorotate dehydrogenase family. Type 1 subfamily.</text>
</comment>
<keyword evidence="8 12" id="KW-0665">Pyrimidine biosynthesis</keyword>
<dbReference type="InterPro" id="IPR001295">
    <property type="entry name" value="Dihydroorotate_DH_CS"/>
</dbReference>
<feature type="binding site" evidence="12">
    <location>
        <begin position="190"/>
        <end position="191"/>
    </location>
    <ligand>
        <name>substrate</name>
    </ligand>
</feature>
<evidence type="ECO:0000256" key="8">
    <source>
        <dbReference type="ARBA" id="ARBA00022975"/>
    </source>
</evidence>
<dbReference type="NCBIfam" id="NF005574">
    <property type="entry name" value="PRK07259.1"/>
    <property type="match status" value="1"/>
</dbReference>
<feature type="binding site" evidence="12">
    <location>
        <position position="45"/>
    </location>
    <ligand>
        <name>substrate</name>
    </ligand>
</feature>
<feature type="binding site" evidence="12">
    <location>
        <position position="125"/>
    </location>
    <ligand>
        <name>substrate</name>
    </ligand>
</feature>
<evidence type="ECO:0000256" key="12">
    <source>
        <dbReference type="HAMAP-Rule" id="MF_00224"/>
    </source>
</evidence>
<keyword evidence="6 12" id="KW-0285">Flavoprotein</keyword>
<organism evidence="14 15">
    <name type="scientific">Candidatus Monoglobus merdigallinarum</name>
    <dbReference type="NCBI Taxonomy" id="2838698"/>
    <lineage>
        <taxon>Bacteria</taxon>
        <taxon>Bacillati</taxon>
        <taxon>Bacillota</taxon>
        <taxon>Clostridia</taxon>
        <taxon>Monoglobales</taxon>
        <taxon>Monoglobaceae</taxon>
        <taxon>Monoglobus</taxon>
    </lineage>
</organism>
<evidence type="ECO:0000256" key="7">
    <source>
        <dbReference type="ARBA" id="ARBA00022643"/>
    </source>
</evidence>
<dbReference type="Gene3D" id="3.20.20.70">
    <property type="entry name" value="Aldolase class I"/>
    <property type="match status" value="1"/>
</dbReference>
<reference evidence="14" key="1">
    <citation type="journal article" date="2021" name="PeerJ">
        <title>Extensive microbial diversity within the chicken gut microbiome revealed by metagenomics and culture.</title>
        <authorList>
            <person name="Gilroy R."/>
            <person name="Ravi A."/>
            <person name="Getino M."/>
            <person name="Pursley I."/>
            <person name="Horton D.L."/>
            <person name="Alikhan N.F."/>
            <person name="Baker D."/>
            <person name="Gharbi K."/>
            <person name="Hall N."/>
            <person name="Watson M."/>
            <person name="Adriaenssens E.M."/>
            <person name="Foster-Nyarko E."/>
            <person name="Jarju S."/>
            <person name="Secka A."/>
            <person name="Antonio M."/>
            <person name="Oren A."/>
            <person name="Chaudhuri R.R."/>
            <person name="La Ragione R."/>
            <person name="Hildebrand F."/>
            <person name="Pallen M.J."/>
        </authorList>
    </citation>
    <scope>NUCLEOTIDE SEQUENCE</scope>
    <source>
        <strain evidence="14">5790</strain>
    </source>
</reference>
<dbReference type="GO" id="GO:0004589">
    <property type="term" value="F:dihydroorotate dehydrogenase (NAD+) activity"/>
    <property type="evidence" value="ECO:0007669"/>
    <property type="project" value="UniProtKB-EC"/>
</dbReference>
<evidence type="ECO:0000259" key="13">
    <source>
        <dbReference type="Pfam" id="PF01180"/>
    </source>
</evidence>
<dbReference type="AlphaFoldDB" id="A0A9D1PRF7"/>
<dbReference type="InterPro" id="IPR033888">
    <property type="entry name" value="DHOD_1B"/>
</dbReference>
<comment type="subcellular location">
    <subcellularLocation>
        <location evidence="2 12">Cytoplasm</location>
    </subcellularLocation>
</comment>
<comment type="catalytic activity">
    <reaction evidence="11">
        <text>(S)-dihydroorotate + NAD(+) = orotate + NADH + H(+)</text>
        <dbReference type="Rhea" id="RHEA:13513"/>
        <dbReference type="ChEBI" id="CHEBI:15378"/>
        <dbReference type="ChEBI" id="CHEBI:30839"/>
        <dbReference type="ChEBI" id="CHEBI:30864"/>
        <dbReference type="ChEBI" id="CHEBI:57540"/>
        <dbReference type="ChEBI" id="CHEBI:57945"/>
        <dbReference type="EC" id="1.3.1.14"/>
    </reaction>
</comment>
<name>A0A9D1PRF7_9FIRM</name>
<feature type="domain" description="Dihydroorotate dehydrogenase catalytic" evidence="13">
    <location>
        <begin position="4"/>
        <end position="284"/>
    </location>
</feature>
<dbReference type="FunFam" id="3.20.20.70:FF:000027">
    <property type="entry name" value="Dihydropyrimidine dehydrogenase [NADP(+)]"/>
    <property type="match status" value="1"/>
</dbReference>
<dbReference type="HAMAP" id="MF_00224">
    <property type="entry name" value="DHO_dh_type1"/>
    <property type="match status" value="1"/>
</dbReference>
<evidence type="ECO:0000256" key="9">
    <source>
        <dbReference type="ARBA" id="ARBA00023002"/>
    </source>
</evidence>
<dbReference type="PANTHER" id="PTHR48109">
    <property type="entry name" value="DIHYDROOROTATE DEHYDROGENASE (QUINONE), MITOCHONDRIAL-RELATED"/>
    <property type="match status" value="1"/>
</dbReference>
<feature type="binding site" evidence="12">
    <location>
        <position position="163"/>
    </location>
    <ligand>
        <name>FMN</name>
        <dbReference type="ChEBI" id="CHEBI:58210"/>
    </ligand>
</feature>
<dbReference type="PROSITE" id="PS00911">
    <property type="entry name" value="DHODEHASE_1"/>
    <property type="match status" value="1"/>
</dbReference>
<sequence>MADLSVNIAGVEWKNPVTTGSGTFGFGREYAEFFDLSNLGAVCLKALSAKPRLGNRSPRIAETEKGILNSVGLQNPGAEYFIENELPWLRKFDVKLIANLCGSTIDDYVEVAEILGDKIDMFELNISCPNVKEGGMAFGTNTKMVEEITSRVKSAAKAPLIVKLSPNVTDITEMARAAEAGGADALSLINTLLGMKIDIHTKRPVLYNNMGGLSGPCVKPVAVRMVYQVRNAVKLPIIGMGGITNGADAIEFFLAGADAVAVGTAGIVDPYAWIRVRNEINEYLDKEGYKSIRDIVGKVELNG</sequence>
<feature type="binding site" evidence="12">
    <location>
        <position position="21"/>
    </location>
    <ligand>
        <name>FMN</name>
        <dbReference type="ChEBI" id="CHEBI:58210"/>
    </ligand>
</feature>
<dbReference type="Pfam" id="PF01180">
    <property type="entry name" value="DHO_dh"/>
    <property type="match status" value="1"/>
</dbReference>
<dbReference type="EMBL" id="DXIJ01000034">
    <property type="protein sequence ID" value="HIV85499.1"/>
    <property type="molecule type" value="Genomic_DNA"/>
</dbReference>
<accession>A0A9D1PRF7</accession>
<feature type="binding site" evidence="12">
    <location>
        <begin position="45"/>
        <end position="46"/>
    </location>
    <ligand>
        <name>FMN</name>
        <dbReference type="ChEBI" id="CHEBI:58210"/>
    </ligand>
</feature>
<dbReference type="InterPro" id="IPR012135">
    <property type="entry name" value="Dihydroorotate_DH_1_2"/>
</dbReference>
<dbReference type="PANTHER" id="PTHR48109:SF1">
    <property type="entry name" value="DIHYDROOROTATE DEHYDROGENASE (FUMARATE)"/>
    <property type="match status" value="1"/>
</dbReference>
<evidence type="ECO:0000256" key="11">
    <source>
        <dbReference type="ARBA" id="ARBA00048996"/>
    </source>
</evidence>
<dbReference type="InterPro" id="IPR050074">
    <property type="entry name" value="DHO_dehydrogenase"/>
</dbReference>
<evidence type="ECO:0000313" key="14">
    <source>
        <dbReference type="EMBL" id="HIV85499.1"/>
    </source>
</evidence>
<dbReference type="EC" id="1.3.-.-" evidence="12"/>
<comment type="cofactor">
    <cofactor evidence="12">
        <name>FMN</name>
        <dbReference type="ChEBI" id="CHEBI:58210"/>
    </cofactor>
    <text evidence="12">Binds 1 FMN per subunit.</text>
</comment>
<dbReference type="PIRSF" id="PIRSF000164">
    <property type="entry name" value="DHO_oxidase"/>
    <property type="match status" value="1"/>
</dbReference>
<keyword evidence="9 12" id="KW-0560">Oxidoreductase</keyword>
<dbReference type="GO" id="GO:0006207">
    <property type="term" value="P:'de novo' pyrimidine nucleobase biosynthetic process"/>
    <property type="evidence" value="ECO:0007669"/>
    <property type="project" value="InterPro"/>
</dbReference>
<dbReference type="PROSITE" id="PS00912">
    <property type="entry name" value="DHODEHASE_2"/>
    <property type="match status" value="1"/>
</dbReference>
<dbReference type="Proteomes" id="UP000824162">
    <property type="component" value="Unassembled WGS sequence"/>
</dbReference>
<dbReference type="CDD" id="cd04740">
    <property type="entry name" value="DHOD_1B_like"/>
    <property type="match status" value="1"/>
</dbReference>
<dbReference type="InterPro" id="IPR005720">
    <property type="entry name" value="Dihydroorotate_DH_cat"/>
</dbReference>
<comment type="catalytic activity">
    <reaction evidence="12">
        <text>(S)-dihydroorotate + A = orotate + AH2</text>
        <dbReference type="Rhea" id="RHEA:18073"/>
        <dbReference type="ChEBI" id="CHEBI:13193"/>
        <dbReference type="ChEBI" id="CHEBI:17499"/>
        <dbReference type="ChEBI" id="CHEBI:30839"/>
        <dbReference type="ChEBI" id="CHEBI:30864"/>
    </reaction>
</comment>
<evidence type="ECO:0000256" key="1">
    <source>
        <dbReference type="ARBA" id="ARBA00003616"/>
    </source>
</evidence>
<comment type="pathway">
    <text evidence="3">Pyrimidine metabolism; UMP biosynthesis via de novo pathway; orotate from (S)-dihydroorotate (NAD(+) route): step 1/1.</text>
</comment>
<keyword evidence="5 12" id="KW-0963">Cytoplasm</keyword>
<evidence type="ECO:0000256" key="4">
    <source>
        <dbReference type="ARBA" id="ARBA00008008"/>
    </source>
</evidence>
<comment type="caution">
    <text evidence="14">The sequence shown here is derived from an EMBL/GenBank/DDBJ whole genome shotgun (WGS) entry which is preliminary data.</text>
</comment>
<feature type="binding site" evidence="12">
    <location>
        <begin position="241"/>
        <end position="242"/>
    </location>
    <ligand>
        <name>FMN</name>
        <dbReference type="ChEBI" id="CHEBI:58210"/>
    </ligand>
</feature>
<dbReference type="SUPFAM" id="SSF51395">
    <property type="entry name" value="FMN-linked oxidoreductases"/>
    <property type="match status" value="1"/>
</dbReference>
<gene>
    <name evidence="12" type="primary">pyrD</name>
    <name evidence="14" type="ORF">H9900_01675</name>
</gene>
<dbReference type="GO" id="GO:0005737">
    <property type="term" value="C:cytoplasm"/>
    <property type="evidence" value="ECO:0007669"/>
    <property type="project" value="UniProtKB-SubCell"/>
</dbReference>
<feature type="active site" description="Nucleophile" evidence="12">
    <location>
        <position position="128"/>
    </location>
</feature>
<evidence type="ECO:0000256" key="6">
    <source>
        <dbReference type="ARBA" id="ARBA00022630"/>
    </source>
</evidence>